<dbReference type="Gene3D" id="1.10.287.1060">
    <property type="entry name" value="ESAT-6-like"/>
    <property type="match status" value="1"/>
</dbReference>
<protein>
    <submittedName>
        <fullName evidence="2">Type VII secretion target</fullName>
    </submittedName>
</protein>
<dbReference type="Pfam" id="PF10824">
    <property type="entry name" value="T7SS_ESX_EspC"/>
    <property type="match status" value="1"/>
</dbReference>
<feature type="compositionally biased region" description="Polar residues" evidence="1">
    <location>
        <begin position="108"/>
        <end position="119"/>
    </location>
</feature>
<evidence type="ECO:0000256" key="1">
    <source>
        <dbReference type="SAM" id="MobiDB-lite"/>
    </source>
</evidence>
<feature type="region of interest" description="Disordered" evidence="1">
    <location>
        <begin position="87"/>
        <end position="119"/>
    </location>
</feature>
<organism evidence="2 3">
    <name type="scientific">Streptomyces millisiae</name>
    <dbReference type="NCBI Taxonomy" id="3075542"/>
    <lineage>
        <taxon>Bacteria</taxon>
        <taxon>Bacillati</taxon>
        <taxon>Actinomycetota</taxon>
        <taxon>Actinomycetes</taxon>
        <taxon>Kitasatosporales</taxon>
        <taxon>Streptomycetaceae</taxon>
        <taxon>Streptomyces</taxon>
    </lineage>
</organism>
<reference evidence="3" key="1">
    <citation type="submission" date="2023-07" db="EMBL/GenBank/DDBJ databases">
        <title>30 novel species of actinomycetes from the DSMZ collection.</title>
        <authorList>
            <person name="Nouioui I."/>
        </authorList>
    </citation>
    <scope>NUCLEOTIDE SEQUENCE [LARGE SCALE GENOMIC DNA]</scope>
    <source>
        <strain evidence="3">DSM 44918</strain>
    </source>
</reference>
<dbReference type="InterPro" id="IPR022536">
    <property type="entry name" value="EspC"/>
</dbReference>
<dbReference type="Proteomes" id="UP001183420">
    <property type="component" value="Unassembled WGS sequence"/>
</dbReference>
<proteinExistence type="predicted"/>
<dbReference type="SUPFAM" id="SSF140453">
    <property type="entry name" value="EsxAB dimer-like"/>
    <property type="match status" value="1"/>
</dbReference>
<sequence>MGPSETGADLRVDPALLRELAVQATTLVDRLDTTQRTLRAEADDPLRALDGLASATALRRVRDSWAERLTTVQQRCDGLAAGLTSAAADFDATEEDARQSMERATQLPDWTQPQQEGAR</sequence>
<dbReference type="InterPro" id="IPR036689">
    <property type="entry name" value="ESAT-6-like_sf"/>
</dbReference>
<keyword evidence="3" id="KW-1185">Reference proteome</keyword>
<accession>A0ABU2LVC5</accession>
<comment type="caution">
    <text evidence="2">The sequence shown here is derived from an EMBL/GenBank/DDBJ whole genome shotgun (WGS) entry which is preliminary data.</text>
</comment>
<dbReference type="EMBL" id="JAVREM010000042">
    <property type="protein sequence ID" value="MDT0321544.1"/>
    <property type="molecule type" value="Genomic_DNA"/>
</dbReference>
<name>A0ABU2LVC5_9ACTN</name>
<dbReference type="RefSeq" id="WP_311601767.1">
    <property type="nucleotide sequence ID" value="NZ_JAVREM010000042.1"/>
</dbReference>
<gene>
    <name evidence="2" type="ORF">RNC47_24750</name>
</gene>
<evidence type="ECO:0000313" key="3">
    <source>
        <dbReference type="Proteomes" id="UP001183420"/>
    </source>
</evidence>
<evidence type="ECO:0000313" key="2">
    <source>
        <dbReference type="EMBL" id="MDT0321544.1"/>
    </source>
</evidence>